<evidence type="ECO:0000256" key="2">
    <source>
        <dbReference type="SAM" id="SignalP"/>
    </source>
</evidence>
<dbReference type="EMBL" id="LSTV01000005">
    <property type="protein sequence ID" value="OAH48719.1"/>
    <property type="molecule type" value="Genomic_DNA"/>
</dbReference>
<evidence type="ECO:0000313" key="4">
    <source>
        <dbReference type="Proteomes" id="UP000076998"/>
    </source>
</evidence>
<dbReference type="AlphaFoldDB" id="A0A177K5M9"/>
<gene>
    <name evidence="3" type="ORF">AYL44_11795</name>
</gene>
<dbReference type="OrthoDB" id="5083370at2"/>
<reference evidence="3 4" key="1">
    <citation type="submission" date="2016-02" db="EMBL/GenBank/DDBJ databases">
        <authorList>
            <person name="Wen L."/>
            <person name="He K."/>
            <person name="Yang H."/>
        </authorList>
    </citation>
    <scope>NUCLEOTIDE SEQUENCE [LARGE SCALE GENOMIC DNA]</scope>
    <source>
        <strain evidence="3 4">CD11_3</strain>
    </source>
</reference>
<comment type="caution">
    <text evidence="3">The sequence shown here is derived from an EMBL/GenBank/DDBJ whole genome shotgun (WGS) entry which is preliminary data.</text>
</comment>
<name>A0A177K5M9_9MICO</name>
<evidence type="ECO:0000313" key="3">
    <source>
        <dbReference type="EMBL" id="OAH48719.1"/>
    </source>
</evidence>
<feature type="compositionally biased region" description="Low complexity" evidence="1">
    <location>
        <begin position="29"/>
        <end position="45"/>
    </location>
</feature>
<dbReference type="Proteomes" id="UP000076998">
    <property type="component" value="Unassembled WGS sequence"/>
</dbReference>
<feature type="region of interest" description="Disordered" evidence="1">
    <location>
        <begin position="26"/>
        <end position="64"/>
    </location>
</feature>
<proteinExistence type="predicted"/>
<accession>A0A177K5M9</accession>
<dbReference type="PROSITE" id="PS51257">
    <property type="entry name" value="PROKAR_LIPOPROTEIN"/>
    <property type="match status" value="1"/>
</dbReference>
<feature type="signal peptide" evidence="2">
    <location>
        <begin position="1"/>
        <end position="24"/>
    </location>
</feature>
<feature type="chain" id="PRO_5039158449" description="Lipoprotein" evidence="2">
    <location>
        <begin position="25"/>
        <end position="180"/>
    </location>
</feature>
<organism evidence="3 4">
    <name type="scientific">Microbacterium oleivorans</name>
    <dbReference type="NCBI Taxonomy" id="273677"/>
    <lineage>
        <taxon>Bacteria</taxon>
        <taxon>Bacillati</taxon>
        <taxon>Actinomycetota</taxon>
        <taxon>Actinomycetes</taxon>
        <taxon>Micrococcales</taxon>
        <taxon>Microbacteriaceae</taxon>
        <taxon>Microbacterium</taxon>
    </lineage>
</organism>
<keyword evidence="2" id="KW-0732">Signal</keyword>
<sequence length="180" mass="18681">MRRPLLALTALAVSFGLSGCVSTAAVDDAAPTPSTSPTRSAEAAPTPTPTPTPEPEESVDPSYAVPEQDPLEASRLVFESDAVGVDPVTVVSVSSSAVRDQDYVLDFDCIPRDATITLSLSPAVGEDDPPVNFSGPIALTQGCSGPGRTTGIRVDRMVGVQISMTGDEVSRAWAVLRPDQ</sequence>
<protein>
    <recommendedName>
        <fullName evidence="5">Lipoprotein</fullName>
    </recommendedName>
</protein>
<evidence type="ECO:0008006" key="5">
    <source>
        <dbReference type="Google" id="ProtNLM"/>
    </source>
</evidence>
<dbReference type="RefSeq" id="WP_064003499.1">
    <property type="nucleotide sequence ID" value="NZ_LSTV01000005.1"/>
</dbReference>
<evidence type="ECO:0000256" key="1">
    <source>
        <dbReference type="SAM" id="MobiDB-lite"/>
    </source>
</evidence>